<evidence type="ECO:0000313" key="1">
    <source>
        <dbReference type="EMBL" id="KAF7833791.1"/>
    </source>
</evidence>
<dbReference type="Proteomes" id="UP000634136">
    <property type="component" value="Unassembled WGS sequence"/>
</dbReference>
<evidence type="ECO:0000313" key="2">
    <source>
        <dbReference type="Proteomes" id="UP000634136"/>
    </source>
</evidence>
<comment type="caution">
    <text evidence="1">The sequence shown here is derived from an EMBL/GenBank/DDBJ whole genome shotgun (WGS) entry which is preliminary data.</text>
</comment>
<name>A0A835C920_9FABA</name>
<gene>
    <name evidence="1" type="ORF">G2W53_016124</name>
</gene>
<sequence>MEVEEENIRMKSSEEAMRESDLVANEYSSVIIPPTPPLMTLPCSMPSP</sequence>
<keyword evidence="2" id="KW-1185">Reference proteome</keyword>
<proteinExistence type="predicted"/>
<reference evidence="1" key="1">
    <citation type="submission" date="2020-09" db="EMBL/GenBank/DDBJ databases">
        <title>Genome-Enabled Discovery of Anthraquinone Biosynthesis in Senna tora.</title>
        <authorList>
            <person name="Kang S.-H."/>
            <person name="Pandey R.P."/>
            <person name="Lee C.-M."/>
            <person name="Sim J.-S."/>
            <person name="Jeong J.-T."/>
            <person name="Choi B.-S."/>
            <person name="Jung M."/>
            <person name="Ginzburg D."/>
            <person name="Zhao K."/>
            <person name="Won S.Y."/>
            <person name="Oh T.-J."/>
            <person name="Yu Y."/>
            <person name="Kim N.-H."/>
            <person name="Lee O.R."/>
            <person name="Lee T.-H."/>
            <person name="Bashyal P."/>
            <person name="Kim T.-S."/>
            <person name="Lee W.-H."/>
            <person name="Kawkins C."/>
            <person name="Kim C.-K."/>
            <person name="Kim J.S."/>
            <person name="Ahn B.O."/>
            <person name="Rhee S.Y."/>
            <person name="Sohng J.K."/>
        </authorList>
    </citation>
    <scope>NUCLEOTIDE SEQUENCE</scope>
    <source>
        <tissue evidence="1">Leaf</tissue>
    </source>
</reference>
<accession>A0A835C920</accession>
<organism evidence="1 2">
    <name type="scientific">Senna tora</name>
    <dbReference type="NCBI Taxonomy" id="362788"/>
    <lineage>
        <taxon>Eukaryota</taxon>
        <taxon>Viridiplantae</taxon>
        <taxon>Streptophyta</taxon>
        <taxon>Embryophyta</taxon>
        <taxon>Tracheophyta</taxon>
        <taxon>Spermatophyta</taxon>
        <taxon>Magnoliopsida</taxon>
        <taxon>eudicotyledons</taxon>
        <taxon>Gunneridae</taxon>
        <taxon>Pentapetalae</taxon>
        <taxon>rosids</taxon>
        <taxon>fabids</taxon>
        <taxon>Fabales</taxon>
        <taxon>Fabaceae</taxon>
        <taxon>Caesalpinioideae</taxon>
        <taxon>Cassia clade</taxon>
        <taxon>Senna</taxon>
    </lineage>
</organism>
<protein>
    <submittedName>
        <fullName evidence="1">Uncharacterized protein</fullName>
    </submittedName>
</protein>
<dbReference type="AlphaFoldDB" id="A0A835C920"/>
<dbReference type="EMBL" id="JAAIUW010000005">
    <property type="protein sequence ID" value="KAF7833791.1"/>
    <property type="molecule type" value="Genomic_DNA"/>
</dbReference>